<keyword evidence="4 5" id="KW-0413">Isomerase</keyword>
<dbReference type="EC" id="5.2.1.8" evidence="2 5"/>
<reference evidence="7 8" key="1">
    <citation type="submission" date="2024-03" db="EMBL/GenBank/DDBJ databases">
        <title>Complete genome sequence of the green alga Chloropicon roscoffensis RCC1871.</title>
        <authorList>
            <person name="Lemieux C."/>
            <person name="Pombert J.-F."/>
            <person name="Otis C."/>
            <person name="Turmel M."/>
        </authorList>
    </citation>
    <scope>NUCLEOTIDE SEQUENCE [LARGE SCALE GENOMIC DNA]</scope>
    <source>
        <strain evidence="7 8">RCC1871</strain>
    </source>
</reference>
<dbReference type="Proteomes" id="UP001472866">
    <property type="component" value="Chromosome 06"/>
</dbReference>
<evidence type="ECO:0000256" key="2">
    <source>
        <dbReference type="ARBA" id="ARBA00013194"/>
    </source>
</evidence>
<name>A0AAX4P9Z4_9CHLO</name>
<dbReference type="GO" id="GO:0005737">
    <property type="term" value="C:cytoplasm"/>
    <property type="evidence" value="ECO:0007669"/>
    <property type="project" value="TreeGrafter"/>
</dbReference>
<dbReference type="InterPro" id="IPR001179">
    <property type="entry name" value="PPIase_FKBP_dom"/>
</dbReference>
<evidence type="ECO:0000313" key="7">
    <source>
        <dbReference type="EMBL" id="WZN62709.1"/>
    </source>
</evidence>
<dbReference type="AlphaFoldDB" id="A0AAX4P9Z4"/>
<sequence>MKGNTTGRLARKSQQRVALAAGFLVCIVGTLQYLAPGSPDGDWHIQAFRKPSADLEELRLEEPPSLQRSRGHGIGDARACEPFYHLENDSRVLFLAQEWERLVGPRVELILRGEELQRSTQTVSLPSVVEASVGGLLRMLWGRHGTPVFAFWLRHFHVQFERSVWEAWDLEENQPRELLFEEHGLGMWIAQQIVDGNIAPMMDGFTDPQETDSGKGFLRDVSLLCAHSVHYMREQNASLYAKSKWTREEDTFKLAIGSTAMAKYDDVIHATVWGRLQFMKDKSVFEEVLLYLGRLCSLAPVNGAYMACGHGIGHGIKHFSGNEGIPTEASTFKALEVNSIDSALREVAARFAKGEAVLGEELSLTTDGGVKKKVEKRGDEWRGNPREKDMVALHFTSRFGNGTVYETSKDGDGNTPLTFRIGVDPQVKGLEIGVRTMKLGEVSTLTLSPEYASRGTESPDALPPLRENLQYEVELLWWEGSESLDTAREKNSLSFDLLMLACESLALSMSVSGDGDAILEDYASSSCQTGFYHEMHGTVVQTVAKNIGSANSSNVEIEHADKTFEFHVNAYWNENLLNKCDSIAHTYLEALWEAFRRRNPVTLQHALRRSAQSCYYNRGYFQISYENHILEAYTFVSDSVRRCWKLGFEKCNDICDKEDLGRNAIKKMKGHNYPFARDACVKACKRLAVEHVQPLCWHGIGSNLGVLAKDCLNVTSERMMQGSPHLFLFDKEKEGDHRLREEALYENYKSVIEGGLRECLLLCTSREEQSCTRAMWEHCVMGYIYMMGAQLLAGKDGRLLACDFLGADPYLFNLCLFTLGGFSPDRALKSPVVGTVGLLSSAGERHKNQTLPHLDGERRSMVVKCVLGSSEDCFCSFPSQL</sequence>
<dbReference type="PROSITE" id="PS50059">
    <property type="entry name" value="FKBP_PPIASE"/>
    <property type="match status" value="1"/>
</dbReference>
<proteinExistence type="predicted"/>
<dbReference type="PANTHER" id="PTHR10516">
    <property type="entry name" value="PEPTIDYL-PROLYL CIS-TRANS ISOMERASE"/>
    <property type="match status" value="1"/>
</dbReference>
<comment type="catalytic activity">
    <reaction evidence="1 5">
        <text>[protein]-peptidylproline (omega=180) = [protein]-peptidylproline (omega=0)</text>
        <dbReference type="Rhea" id="RHEA:16237"/>
        <dbReference type="Rhea" id="RHEA-COMP:10747"/>
        <dbReference type="Rhea" id="RHEA-COMP:10748"/>
        <dbReference type="ChEBI" id="CHEBI:83833"/>
        <dbReference type="ChEBI" id="CHEBI:83834"/>
        <dbReference type="EC" id="5.2.1.8"/>
    </reaction>
</comment>
<evidence type="ECO:0000256" key="5">
    <source>
        <dbReference type="PROSITE-ProRule" id="PRU00277"/>
    </source>
</evidence>
<dbReference type="GO" id="GO:0003755">
    <property type="term" value="F:peptidyl-prolyl cis-trans isomerase activity"/>
    <property type="evidence" value="ECO:0007669"/>
    <property type="project" value="UniProtKB-KW"/>
</dbReference>
<gene>
    <name evidence="7" type="ORF">HKI87_06g42510</name>
</gene>
<dbReference type="EMBL" id="CP151506">
    <property type="protein sequence ID" value="WZN62709.1"/>
    <property type="molecule type" value="Genomic_DNA"/>
</dbReference>
<dbReference type="SUPFAM" id="SSF54534">
    <property type="entry name" value="FKBP-like"/>
    <property type="match status" value="1"/>
</dbReference>
<dbReference type="Gene3D" id="3.10.50.40">
    <property type="match status" value="1"/>
</dbReference>
<dbReference type="PANTHER" id="PTHR10516:SF443">
    <property type="entry name" value="FK506-BINDING PROTEIN 59-RELATED"/>
    <property type="match status" value="1"/>
</dbReference>
<accession>A0AAX4P9Z4</accession>
<evidence type="ECO:0000256" key="4">
    <source>
        <dbReference type="ARBA" id="ARBA00023235"/>
    </source>
</evidence>
<evidence type="ECO:0000313" key="8">
    <source>
        <dbReference type="Proteomes" id="UP001472866"/>
    </source>
</evidence>
<keyword evidence="3 5" id="KW-0697">Rotamase</keyword>
<dbReference type="Pfam" id="PF00254">
    <property type="entry name" value="FKBP_C"/>
    <property type="match status" value="1"/>
</dbReference>
<dbReference type="InterPro" id="IPR050689">
    <property type="entry name" value="FKBP-type_PPIase"/>
</dbReference>
<keyword evidence="8" id="KW-1185">Reference proteome</keyword>
<evidence type="ECO:0000256" key="1">
    <source>
        <dbReference type="ARBA" id="ARBA00000971"/>
    </source>
</evidence>
<evidence type="ECO:0000259" key="6">
    <source>
        <dbReference type="PROSITE" id="PS50059"/>
    </source>
</evidence>
<feature type="domain" description="PPIase FKBP-type" evidence="6">
    <location>
        <begin position="388"/>
        <end position="479"/>
    </location>
</feature>
<evidence type="ECO:0000256" key="3">
    <source>
        <dbReference type="ARBA" id="ARBA00023110"/>
    </source>
</evidence>
<organism evidence="7 8">
    <name type="scientific">Chloropicon roscoffensis</name>
    <dbReference type="NCBI Taxonomy" id="1461544"/>
    <lineage>
        <taxon>Eukaryota</taxon>
        <taxon>Viridiplantae</taxon>
        <taxon>Chlorophyta</taxon>
        <taxon>Chloropicophyceae</taxon>
        <taxon>Chloropicales</taxon>
        <taxon>Chloropicaceae</taxon>
        <taxon>Chloropicon</taxon>
    </lineage>
</organism>
<dbReference type="InterPro" id="IPR046357">
    <property type="entry name" value="PPIase_dom_sf"/>
</dbReference>
<protein>
    <recommendedName>
        <fullName evidence="2 5">peptidylprolyl isomerase</fullName>
        <ecNumber evidence="2 5">5.2.1.8</ecNumber>
    </recommendedName>
</protein>